<dbReference type="GO" id="GO:0003677">
    <property type="term" value="F:DNA binding"/>
    <property type="evidence" value="ECO:0007669"/>
    <property type="project" value="InterPro"/>
</dbReference>
<reference evidence="8" key="1">
    <citation type="submission" date="2020-10" db="EMBL/GenBank/DDBJ databases">
        <authorList>
            <person name="Gilroy R."/>
        </authorList>
    </citation>
    <scope>NUCLEOTIDE SEQUENCE</scope>
    <source>
        <strain evidence="8">ChiBcec7-5410</strain>
    </source>
</reference>
<dbReference type="SUPFAM" id="SSF55781">
    <property type="entry name" value="GAF domain-like"/>
    <property type="match status" value="1"/>
</dbReference>
<dbReference type="NCBIfam" id="TIGR00331">
    <property type="entry name" value="hrcA"/>
    <property type="match status" value="1"/>
</dbReference>
<dbReference type="PIRSF" id="PIRSF005485">
    <property type="entry name" value="HrcA"/>
    <property type="match status" value="1"/>
</dbReference>
<evidence type="ECO:0000256" key="4">
    <source>
        <dbReference type="ARBA" id="ARBA00023163"/>
    </source>
</evidence>
<dbReference type="GO" id="GO:0045892">
    <property type="term" value="P:negative regulation of DNA-templated transcription"/>
    <property type="evidence" value="ECO:0007669"/>
    <property type="project" value="UniProtKB-UniRule"/>
</dbReference>
<protein>
    <recommendedName>
        <fullName evidence="5">Heat-inducible transcription repressor HrcA</fullName>
    </recommendedName>
</protein>
<evidence type="ECO:0000256" key="5">
    <source>
        <dbReference type="HAMAP-Rule" id="MF_00081"/>
    </source>
</evidence>
<accession>A0A9D1KSF4</accession>
<evidence type="ECO:0000259" key="7">
    <source>
        <dbReference type="Pfam" id="PF03444"/>
    </source>
</evidence>
<gene>
    <name evidence="5 8" type="primary">hrcA</name>
    <name evidence="8" type="ORF">IAC43_08655</name>
</gene>
<evidence type="ECO:0000313" key="9">
    <source>
        <dbReference type="Proteomes" id="UP000824160"/>
    </source>
</evidence>
<comment type="function">
    <text evidence="5">Negative regulator of class I heat shock genes (grpE-dnaK-dnaJ and groELS operons). Prevents heat-shock induction of these operons.</text>
</comment>
<dbReference type="PANTHER" id="PTHR34824">
    <property type="entry name" value="HEAT-INDUCIBLE TRANSCRIPTION REPRESSOR HRCA"/>
    <property type="match status" value="1"/>
</dbReference>
<sequence>MINLKGDVRKLLILKTVVELYIQYGEPVGSRIIADRFLPGVSSATIRNDMAALEQLGYLQQPHTSAGRIPTNRGYRFYISQLMKREPISEQDRQLIDEVLVKGDLNPKVLVKNATELLARLTDCASVSATGRMNESIIMKVDVIPVGRRLYALMMVTSSGAVENRVCRLDIDLTAEQIAFFVRFIRENITGMRIEQLSDERIVELGLGIGSYSMALAPLLYGVYDITRKLQQQQITIDNEASLLRHGILRSEDFTLLLDEKQRILNLLRSDPNGLTIRFGGTDGLAMENASLVISPYRQAGGILGYFGVIGPRRMDYGRVITYVEYLSDTVSRLLTEGLEEDRSKPAKAQRPRGEIIIRL</sequence>
<keyword evidence="2 5" id="KW-0805">Transcription regulation</keyword>
<name>A0A9D1KSF4_9FIRM</name>
<dbReference type="Pfam" id="PF03444">
    <property type="entry name" value="WHD_HrcA"/>
    <property type="match status" value="1"/>
</dbReference>
<organism evidence="8 9">
    <name type="scientific">Candidatus Faecivivens stercoripullorum</name>
    <dbReference type="NCBI Taxonomy" id="2840805"/>
    <lineage>
        <taxon>Bacteria</taxon>
        <taxon>Bacillati</taxon>
        <taxon>Bacillota</taxon>
        <taxon>Clostridia</taxon>
        <taxon>Eubacteriales</taxon>
        <taxon>Oscillospiraceae</taxon>
        <taxon>Oscillospiraceae incertae sedis</taxon>
        <taxon>Candidatus Faecivivens</taxon>
    </lineage>
</organism>
<dbReference type="EMBL" id="DVLW01000237">
    <property type="protein sequence ID" value="HIT95244.1"/>
    <property type="molecule type" value="Genomic_DNA"/>
</dbReference>
<dbReference type="HAMAP" id="MF_00081">
    <property type="entry name" value="HrcA"/>
    <property type="match status" value="1"/>
</dbReference>
<dbReference type="InterPro" id="IPR002571">
    <property type="entry name" value="HrcA"/>
</dbReference>
<dbReference type="InterPro" id="IPR005104">
    <property type="entry name" value="WHTH_HrcA_DNA-bd"/>
</dbReference>
<dbReference type="Gene3D" id="1.10.10.10">
    <property type="entry name" value="Winged helix-like DNA-binding domain superfamily/Winged helix DNA-binding domain"/>
    <property type="match status" value="1"/>
</dbReference>
<dbReference type="Gene3D" id="3.30.450.40">
    <property type="match status" value="1"/>
</dbReference>
<evidence type="ECO:0000313" key="8">
    <source>
        <dbReference type="EMBL" id="HIT95244.1"/>
    </source>
</evidence>
<keyword evidence="3 5" id="KW-0346">Stress response</keyword>
<dbReference type="InterPro" id="IPR036390">
    <property type="entry name" value="WH_DNA-bd_sf"/>
</dbReference>
<keyword evidence="4 5" id="KW-0804">Transcription</keyword>
<dbReference type="InterPro" id="IPR021153">
    <property type="entry name" value="HrcA_C"/>
</dbReference>
<dbReference type="InterPro" id="IPR036388">
    <property type="entry name" value="WH-like_DNA-bd_sf"/>
</dbReference>
<proteinExistence type="inferred from homology"/>
<evidence type="ECO:0000259" key="6">
    <source>
        <dbReference type="Pfam" id="PF01628"/>
    </source>
</evidence>
<evidence type="ECO:0000256" key="3">
    <source>
        <dbReference type="ARBA" id="ARBA00023016"/>
    </source>
</evidence>
<dbReference type="InterPro" id="IPR029016">
    <property type="entry name" value="GAF-like_dom_sf"/>
</dbReference>
<dbReference type="PANTHER" id="PTHR34824:SF1">
    <property type="entry name" value="HEAT-INDUCIBLE TRANSCRIPTION REPRESSOR HRCA"/>
    <property type="match status" value="1"/>
</dbReference>
<feature type="domain" description="Winged helix-turn-helix transcription repressor HrcA DNA-binding" evidence="7">
    <location>
        <begin position="13"/>
        <end position="76"/>
    </location>
</feature>
<reference evidence="8" key="2">
    <citation type="journal article" date="2021" name="PeerJ">
        <title>Extensive microbial diversity within the chicken gut microbiome revealed by metagenomics and culture.</title>
        <authorList>
            <person name="Gilroy R."/>
            <person name="Ravi A."/>
            <person name="Getino M."/>
            <person name="Pursley I."/>
            <person name="Horton D.L."/>
            <person name="Alikhan N.F."/>
            <person name="Baker D."/>
            <person name="Gharbi K."/>
            <person name="Hall N."/>
            <person name="Watson M."/>
            <person name="Adriaenssens E.M."/>
            <person name="Foster-Nyarko E."/>
            <person name="Jarju S."/>
            <person name="Secka A."/>
            <person name="Antonio M."/>
            <person name="Oren A."/>
            <person name="Chaudhuri R.R."/>
            <person name="La Ragione R."/>
            <person name="Hildebrand F."/>
            <person name="Pallen M.J."/>
        </authorList>
    </citation>
    <scope>NUCLEOTIDE SEQUENCE</scope>
    <source>
        <strain evidence="8">ChiBcec7-5410</strain>
    </source>
</reference>
<dbReference type="AlphaFoldDB" id="A0A9D1KSF4"/>
<evidence type="ECO:0000256" key="1">
    <source>
        <dbReference type="ARBA" id="ARBA00022491"/>
    </source>
</evidence>
<evidence type="ECO:0000256" key="2">
    <source>
        <dbReference type="ARBA" id="ARBA00023015"/>
    </source>
</evidence>
<feature type="domain" description="Heat-inducible transcription repressor HrcA C-terminal" evidence="6">
    <location>
        <begin position="110"/>
        <end position="321"/>
    </location>
</feature>
<keyword evidence="1 5" id="KW-0678">Repressor</keyword>
<dbReference type="Pfam" id="PF01628">
    <property type="entry name" value="HrcA"/>
    <property type="match status" value="1"/>
</dbReference>
<comment type="similarity">
    <text evidence="5">Belongs to the HrcA family.</text>
</comment>
<dbReference type="InterPro" id="IPR023120">
    <property type="entry name" value="WHTH_transcript_rep_HrcA_IDD"/>
</dbReference>
<dbReference type="Proteomes" id="UP000824160">
    <property type="component" value="Unassembled WGS sequence"/>
</dbReference>
<comment type="caution">
    <text evidence="8">The sequence shown here is derived from an EMBL/GenBank/DDBJ whole genome shotgun (WGS) entry which is preliminary data.</text>
</comment>
<dbReference type="SUPFAM" id="SSF46785">
    <property type="entry name" value="Winged helix' DNA-binding domain"/>
    <property type="match status" value="1"/>
</dbReference>
<dbReference type="Gene3D" id="3.30.390.60">
    <property type="entry name" value="Heat-inducible transcription repressor hrca homolog, domain 3"/>
    <property type="match status" value="1"/>
</dbReference>